<evidence type="ECO:0000313" key="6">
    <source>
        <dbReference type="Proteomes" id="UP000293764"/>
    </source>
</evidence>
<dbReference type="GO" id="GO:0003700">
    <property type="term" value="F:DNA-binding transcription factor activity"/>
    <property type="evidence" value="ECO:0007669"/>
    <property type="project" value="InterPro"/>
</dbReference>
<dbReference type="PANTHER" id="PTHR43130">
    <property type="entry name" value="ARAC-FAMILY TRANSCRIPTIONAL REGULATOR"/>
    <property type="match status" value="1"/>
</dbReference>
<name>A0A4Q5N277_9MICO</name>
<dbReference type="Gene3D" id="1.10.10.60">
    <property type="entry name" value="Homeodomain-like"/>
    <property type="match status" value="1"/>
</dbReference>
<dbReference type="SMART" id="SM00342">
    <property type="entry name" value="HTH_ARAC"/>
    <property type="match status" value="1"/>
</dbReference>
<dbReference type="InterPro" id="IPR018062">
    <property type="entry name" value="HTH_AraC-typ_CS"/>
</dbReference>
<dbReference type="InterPro" id="IPR018060">
    <property type="entry name" value="HTH_AraC"/>
</dbReference>
<dbReference type="OrthoDB" id="3194870at2"/>
<organism evidence="5 6">
    <name type="scientific">Pengzhenrongella frigida</name>
    <dbReference type="NCBI Taxonomy" id="1259133"/>
    <lineage>
        <taxon>Bacteria</taxon>
        <taxon>Bacillati</taxon>
        <taxon>Actinomycetota</taxon>
        <taxon>Actinomycetes</taxon>
        <taxon>Micrococcales</taxon>
        <taxon>Pengzhenrongella</taxon>
    </lineage>
</organism>
<evidence type="ECO:0000259" key="4">
    <source>
        <dbReference type="PROSITE" id="PS01124"/>
    </source>
</evidence>
<dbReference type="Pfam" id="PF01965">
    <property type="entry name" value="DJ-1_PfpI"/>
    <property type="match status" value="1"/>
</dbReference>
<dbReference type="SUPFAM" id="SSF52317">
    <property type="entry name" value="Class I glutamine amidotransferase-like"/>
    <property type="match status" value="1"/>
</dbReference>
<dbReference type="RefSeq" id="WP_130103492.1">
    <property type="nucleotide sequence ID" value="NZ_SDWW01000040.1"/>
</dbReference>
<keyword evidence="1" id="KW-0805">Transcription regulation</keyword>
<sequence>MLTKVAAIILPGVAPFELGVVCEVFGIDRRDTGGPDFDFAVCAQNPGPIPTAVGIDIVVQHGLEAAATADLVVVVPAEGAQEGVPEPVLDVLRAAEARGAWVLSLCSAAFVLGHAGLLDGRRCTTHWLHADRLAAVFPTAVVDPAVLYVEDRHVVTGAGTAASIDACLHLVRRELGAAAAAAIARRMVVPPHRDGGQSQFIDTPLPHEGDTLAPLLVWMVAHLEAELSVPDLAVRAMMSERTFARRFRAETGTTPAVWVTRQRLLRAQELLERTDVGVEEVASRSGFATSAVLRHHFARTLGTSPLAYRRAFASPPATVPAADPA</sequence>
<dbReference type="InterPro" id="IPR009057">
    <property type="entry name" value="Homeodomain-like_sf"/>
</dbReference>
<dbReference type="PANTHER" id="PTHR43130:SF3">
    <property type="entry name" value="HTH-TYPE TRANSCRIPTIONAL REGULATOR RV1931C"/>
    <property type="match status" value="1"/>
</dbReference>
<dbReference type="Gene3D" id="3.40.50.880">
    <property type="match status" value="1"/>
</dbReference>
<dbReference type="CDD" id="cd03137">
    <property type="entry name" value="GATase1_AraC_1"/>
    <property type="match status" value="1"/>
</dbReference>
<protein>
    <submittedName>
        <fullName evidence="5">Helix-turn-helix domain-containing protein</fullName>
    </submittedName>
</protein>
<dbReference type="EMBL" id="SDWW01000040">
    <property type="protein sequence ID" value="RYV50161.1"/>
    <property type="molecule type" value="Genomic_DNA"/>
</dbReference>
<feature type="domain" description="HTH araC/xylS-type" evidence="4">
    <location>
        <begin position="213"/>
        <end position="311"/>
    </location>
</feature>
<dbReference type="InterPro" id="IPR029062">
    <property type="entry name" value="Class_I_gatase-like"/>
</dbReference>
<dbReference type="PROSITE" id="PS00041">
    <property type="entry name" value="HTH_ARAC_FAMILY_1"/>
    <property type="match status" value="1"/>
</dbReference>
<dbReference type="SUPFAM" id="SSF46689">
    <property type="entry name" value="Homeodomain-like"/>
    <property type="match status" value="2"/>
</dbReference>
<keyword evidence="3" id="KW-0804">Transcription</keyword>
<comment type="caution">
    <text evidence="5">The sequence shown here is derived from an EMBL/GenBank/DDBJ whole genome shotgun (WGS) entry which is preliminary data.</text>
</comment>
<gene>
    <name evidence="5" type="ORF">EUA98_14940</name>
</gene>
<dbReference type="InterPro" id="IPR052158">
    <property type="entry name" value="INH-QAR"/>
</dbReference>
<proteinExistence type="predicted"/>
<dbReference type="PROSITE" id="PS01124">
    <property type="entry name" value="HTH_ARAC_FAMILY_2"/>
    <property type="match status" value="1"/>
</dbReference>
<evidence type="ECO:0000256" key="3">
    <source>
        <dbReference type="ARBA" id="ARBA00023163"/>
    </source>
</evidence>
<evidence type="ECO:0000256" key="1">
    <source>
        <dbReference type="ARBA" id="ARBA00023015"/>
    </source>
</evidence>
<keyword evidence="6" id="KW-1185">Reference proteome</keyword>
<evidence type="ECO:0000313" key="5">
    <source>
        <dbReference type="EMBL" id="RYV50161.1"/>
    </source>
</evidence>
<dbReference type="AlphaFoldDB" id="A0A4Q5N277"/>
<keyword evidence="2" id="KW-0238">DNA-binding</keyword>
<accession>A0A4Q5N277</accession>
<dbReference type="Proteomes" id="UP000293764">
    <property type="component" value="Unassembled WGS sequence"/>
</dbReference>
<reference evidence="5 6" key="1">
    <citation type="submission" date="2019-01" db="EMBL/GenBank/DDBJ databases">
        <title>Novel species of Cellulomonas.</title>
        <authorList>
            <person name="Liu Q."/>
            <person name="Xin Y.-H."/>
        </authorList>
    </citation>
    <scope>NUCLEOTIDE SEQUENCE [LARGE SCALE GENOMIC DNA]</scope>
    <source>
        <strain evidence="5 6">HLT2-17</strain>
    </source>
</reference>
<dbReference type="Pfam" id="PF12833">
    <property type="entry name" value="HTH_18"/>
    <property type="match status" value="1"/>
</dbReference>
<dbReference type="InterPro" id="IPR002818">
    <property type="entry name" value="DJ-1/PfpI"/>
</dbReference>
<dbReference type="GO" id="GO:0043565">
    <property type="term" value="F:sequence-specific DNA binding"/>
    <property type="evidence" value="ECO:0007669"/>
    <property type="project" value="InterPro"/>
</dbReference>
<evidence type="ECO:0000256" key="2">
    <source>
        <dbReference type="ARBA" id="ARBA00023125"/>
    </source>
</evidence>